<feature type="compositionally biased region" description="Basic and acidic residues" evidence="1">
    <location>
        <begin position="139"/>
        <end position="157"/>
    </location>
</feature>
<feature type="compositionally biased region" description="Acidic residues" evidence="1">
    <location>
        <begin position="178"/>
        <end position="189"/>
    </location>
</feature>
<feature type="region of interest" description="Disordered" evidence="1">
    <location>
        <begin position="125"/>
        <end position="208"/>
    </location>
</feature>
<evidence type="ECO:0000313" key="2">
    <source>
        <dbReference type="EMBL" id="KAF2675144.1"/>
    </source>
</evidence>
<evidence type="ECO:0000313" key="3">
    <source>
        <dbReference type="Proteomes" id="UP000799302"/>
    </source>
</evidence>
<name>A0A6A6UVY9_9PEZI</name>
<keyword evidence="3" id="KW-1185">Reference proteome</keyword>
<proteinExistence type="predicted"/>
<organism evidence="2 3">
    <name type="scientific">Microthyrium microscopicum</name>
    <dbReference type="NCBI Taxonomy" id="703497"/>
    <lineage>
        <taxon>Eukaryota</taxon>
        <taxon>Fungi</taxon>
        <taxon>Dikarya</taxon>
        <taxon>Ascomycota</taxon>
        <taxon>Pezizomycotina</taxon>
        <taxon>Dothideomycetes</taxon>
        <taxon>Dothideomycetes incertae sedis</taxon>
        <taxon>Microthyriales</taxon>
        <taxon>Microthyriaceae</taxon>
        <taxon>Microthyrium</taxon>
    </lineage>
</organism>
<dbReference type="AlphaFoldDB" id="A0A6A6UVY9"/>
<reference evidence="2" key="1">
    <citation type="journal article" date="2020" name="Stud. Mycol.">
        <title>101 Dothideomycetes genomes: a test case for predicting lifestyles and emergence of pathogens.</title>
        <authorList>
            <person name="Haridas S."/>
            <person name="Albert R."/>
            <person name="Binder M."/>
            <person name="Bloem J."/>
            <person name="Labutti K."/>
            <person name="Salamov A."/>
            <person name="Andreopoulos B."/>
            <person name="Baker S."/>
            <person name="Barry K."/>
            <person name="Bills G."/>
            <person name="Bluhm B."/>
            <person name="Cannon C."/>
            <person name="Castanera R."/>
            <person name="Culley D."/>
            <person name="Daum C."/>
            <person name="Ezra D."/>
            <person name="Gonzalez J."/>
            <person name="Henrissat B."/>
            <person name="Kuo A."/>
            <person name="Liang C."/>
            <person name="Lipzen A."/>
            <person name="Lutzoni F."/>
            <person name="Magnuson J."/>
            <person name="Mondo S."/>
            <person name="Nolan M."/>
            <person name="Ohm R."/>
            <person name="Pangilinan J."/>
            <person name="Park H.-J."/>
            <person name="Ramirez L."/>
            <person name="Alfaro M."/>
            <person name="Sun H."/>
            <person name="Tritt A."/>
            <person name="Yoshinaga Y."/>
            <person name="Zwiers L.-H."/>
            <person name="Turgeon B."/>
            <person name="Goodwin S."/>
            <person name="Spatafora J."/>
            <person name="Crous P."/>
            <person name="Grigoriev I."/>
        </authorList>
    </citation>
    <scope>NUCLEOTIDE SEQUENCE</scope>
    <source>
        <strain evidence="2">CBS 115976</strain>
    </source>
</reference>
<gene>
    <name evidence="2" type="ORF">BT63DRAFT_409251</name>
</gene>
<sequence>MAAALTSTVIAAEKSQIIQCVAAFPEHIVTVLVENVLLTQDSTTTAPSDTDGDIAMAEATLPTQSQAPVSATEPEEDMLMDDANMEGATTPQNEPAEEATIEHDPPIEVAMAEEDKLMHVAAEEDDMTAEQDAPANASRSKDQSQETEEVVKPEHDYSTALNDPSEPIEPFPRIPTVEELDAEFDDIVDNFDWSAPPSWPSPPKRKKE</sequence>
<accession>A0A6A6UVY9</accession>
<evidence type="ECO:0000256" key="1">
    <source>
        <dbReference type="SAM" id="MobiDB-lite"/>
    </source>
</evidence>
<dbReference type="EMBL" id="MU004230">
    <property type="protein sequence ID" value="KAF2675144.1"/>
    <property type="molecule type" value="Genomic_DNA"/>
</dbReference>
<protein>
    <submittedName>
        <fullName evidence="2">Uncharacterized protein</fullName>
    </submittedName>
</protein>
<dbReference type="Proteomes" id="UP000799302">
    <property type="component" value="Unassembled WGS sequence"/>
</dbReference>